<gene>
    <name evidence="2" type="ORF">OHU17_35560</name>
</gene>
<keyword evidence="3" id="KW-1185">Reference proteome</keyword>
<feature type="transmembrane region" description="Helical" evidence="1">
    <location>
        <begin position="6"/>
        <end position="31"/>
    </location>
</feature>
<keyword evidence="1" id="KW-1133">Transmembrane helix</keyword>
<name>A0ABZ1RWU3_9ACTN</name>
<sequence>MSPSTLYAFLSHDLLGNMLATVIVTGVGYTAKRIRARLRNRNGQTHHTGQ</sequence>
<keyword evidence="1" id="KW-0812">Transmembrane</keyword>
<evidence type="ECO:0000313" key="3">
    <source>
        <dbReference type="Proteomes" id="UP001432075"/>
    </source>
</evidence>
<protein>
    <submittedName>
        <fullName evidence="2">Uncharacterized protein</fullName>
    </submittedName>
</protein>
<reference evidence="2" key="1">
    <citation type="submission" date="2022-10" db="EMBL/GenBank/DDBJ databases">
        <title>The complete genomes of actinobacterial strains from the NBC collection.</title>
        <authorList>
            <person name="Joergensen T.S."/>
            <person name="Alvarez Arevalo M."/>
            <person name="Sterndorff E.B."/>
            <person name="Faurdal D."/>
            <person name="Vuksanovic O."/>
            <person name="Mourched A.-S."/>
            <person name="Charusanti P."/>
            <person name="Shaw S."/>
            <person name="Blin K."/>
            <person name="Weber T."/>
        </authorList>
    </citation>
    <scope>NUCLEOTIDE SEQUENCE</scope>
    <source>
        <strain evidence="2">NBC_00283</strain>
        <plasmid evidence="2">unnamed1</plasmid>
    </source>
</reference>
<keyword evidence="1" id="KW-0472">Membrane</keyword>
<accession>A0ABZ1RWU3</accession>
<dbReference type="GeneID" id="91414083"/>
<keyword evidence="2" id="KW-0614">Plasmid</keyword>
<evidence type="ECO:0000256" key="1">
    <source>
        <dbReference type="SAM" id="Phobius"/>
    </source>
</evidence>
<geneLocation type="plasmid" evidence="2 3">
    <name>unnamed1</name>
</geneLocation>
<dbReference type="EMBL" id="CP108058">
    <property type="protein sequence ID" value="WUO51191.1"/>
    <property type="molecule type" value="Genomic_DNA"/>
</dbReference>
<dbReference type="RefSeq" id="WP_008740875.1">
    <property type="nucleotide sequence ID" value="NZ_CP108058.1"/>
</dbReference>
<proteinExistence type="predicted"/>
<evidence type="ECO:0000313" key="2">
    <source>
        <dbReference type="EMBL" id="WUO51191.1"/>
    </source>
</evidence>
<organism evidence="2 3">
    <name type="scientific">Streptomyces goshikiensis</name>
    <dbReference type="NCBI Taxonomy" id="1942"/>
    <lineage>
        <taxon>Bacteria</taxon>
        <taxon>Bacillati</taxon>
        <taxon>Actinomycetota</taxon>
        <taxon>Actinomycetes</taxon>
        <taxon>Kitasatosporales</taxon>
        <taxon>Streptomycetaceae</taxon>
        <taxon>Streptomyces</taxon>
    </lineage>
</organism>
<dbReference type="Proteomes" id="UP001432075">
    <property type="component" value="Plasmid unnamed1"/>
</dbReference>